<evidence type="ECO:0000256" key="3">
    <source>
        <dbReference type="ARBA" id="ARBA00023136"/>
    </source>
</evidence>
<evidence type="ECO:0000256" key="4">
    <source>
        <dbReference type="ARBA" id="ARBA00023139"/>
    </source>
</evidence>
<sequence>MKAMVVAALMAVTLTSCASSMSGSAYSRDQARQVQTVREGTVVSVRPVQIEGTKSGLGTIAGGVLGGALGSAIGDGSGQIIGIAAGGVGGALAGSAVEEGVTRQNGLEITIDMDSGETLAIVQAADETFVSGERVKVIHGPDGARVTH</sequence>
<dbReference type="GO" id="GO:0009279">
    <property type="term" value="C:cell outer membrane"/>
    <property type="evidence" value="ECO:0007669"/>
    <property type="project" value="UniProtKB-SubCell"/>
</dbReference>
<dbReference type="PROSITE" id="PS51257">
    <property type="entry name" value="PROKAR_LIPOPROTEIN"/>
    <property type="match status" value="1"/>
</dbReference>
<reference evidence="8 9" key="1">
    <citation type="journal article" date="2017" name="ISME J.">
        <title>Energy and carbon metabolisms in a deep terrestrial subsurface fluid microbial community.</title>
        <authorList>
            <person name="Momper L."/>
            <person name="Jungbluth S.P."/>
            <person name="Lee M.D."/>
            <person name="Amend J.P."/>
        </authorList>
    </citation>
    <scope>NUCLEOTIDE SEQUENCE [LARGE SCALE GENOMIC DNA]</scope>
    <source>
        <strain evidence="8">SURF_5</strain>
    </source>
</reference>
<keyword evidence="5" id="KW-0449">Lipoprotein</keyword>
<dbReference type="EMBL" id="QZKU01000128">
    <property type="protein sequence ID" value="RJP16200.1"/>
    <property type="molecule type" value="Genomic_DNA"/>
</dbReference>
<dbReference type="PANTHER" id="PTHR35603:SF1">
    <property type="entry name" value="OUTER MEMBRANE LIPOPROTEIN SLYB"/>
    <property type="match status" value="1"/>
</dbReference>
<feature type="domain" description="Glycine zipper 2TM" evidence="7">
    <location>
        <begin position="57"/>
        <end position="98"/>
    </location>
</feature>
<accession>A0A3A4NGV1</accession>
<evidence type="ECO:0000256" key="5">
    <source>
        <dbReference type="ARBA" id="ARBA00023288"/>
    </source>
</evidence>
<dbReference type="InterPro" id="IPR051407">
    <property type="entry name" value="Bact_OM_lipoprot/Surf_antigen"/>
</dbReference>
<evidence type="ECO:0000256" key="1">
    <source>
        <dbReference type="ARBA" id="ARBA00004459"/>
    </source>
</evidence>
<evidence type="ECO:0000256" key="6">
    <source>
        <dbReference type="SAM" id="SignalP"/>
    </source>
</evidence>
<keyword evidence="2 6" id="KW-0732">Signal</keyword>
<evidence type="ECO:0000259" key="7">
    <source>
        <dbReference type="Pfam" id="PF05433"/>
    </source>
</evidence>
<organism evidence="8 9">
    <name type="scientific">Abyssobacteria bacterium (strain SURF_5)</name>
    <dbReference type="NCBI Taxonomy" id="2093360"/>
    <lineage>
        <taxon>Bacteria</taxon>
        <taxon>Pseudomonadati</taxon>
        <taxon>Candidatus Hydrogenedentota</taxon>
        <taxon>Candidatus Abyssobacteria</taxon>
    </lineage>
</organism>
<dbReference type="AlphaFoldDB" id="A0A3A4NGV1"/>
<feature type="signal peptide" evidence="6">
    <location>
        <begin position="1"/>
        <end position="18"/>
    </location>
</feature>
<gene>
    <name evidence="8" type="ORF">C4520_19540</name>
</gene>
<evidence type="ECO:0000256" key="2">
    <source>
        <dbReference type="ARBA" id="ARBA00022729"/>
    </source>
</evidence>
<comment type="subcellular location">
    <subcellularLocation>
        <location evidence="1">Cell outer membrane</location>
        <topology evidence="1">Lipid-anchor</topology>
    </subcellularLocation>
</comment>
<dbReference type="Proteomes" id="UP000265882">
    <property type="component" value="Unassembled WGS sequence"/>
</dbReference>
<comment type="caution">
    <text evidence="8">The sequence shown here is derived from an EMBL/GenBank/DDBJ whole genome shotgun (WGS) entry which is preliminary data.</text>
</comment>
<keyword evidence="3" id="KW-0472">Membrane</keyword>
<dbReference type="InterPro" id="IPR008816">
    <property type="entry name" value="Gly_zipper_2TM_dom"/>
</dbReference>
<dbReference type="Pfam" id="PF05433">
    <property type="entry name" value="Rick_17kDa_Anti"/>
    <property type="match status" value="1"/>
</dbReference>
<dbReference type="PANTHER" id="PTHR35603">
    <property type="match status" value="1"/>
</dbReference>
<name>A0A3A4NGV1_ABYX5</name>
<feature type="chain" id="PRO_5017457943" evidence="6">
    <location>
        <begin position="19"/>
        <end position="148"/>
    </location>
</feature>
<proteinExistence type="predicted"/>
<keyword evidence="4" id="KW-0564">Palmitate</keyword>
<protein>
    <submittedName>
        <fullName evidence="8">Glycine zipper 2TM domain-containing protein</fullName>
    </submittedName>
</protein>
<evidence type="ECO:0000313" key="8">
    <source>
        <dbReference type="EMBL" id="RJP16200.1"/>
    </source>
</evidence>
<evidence type="ECO:0000313" key="9">
    <source>
        <dbReference type="Proteomes" id="UP000265882"/>
    </source>
</evidence>